<evidence type="ECO:0000256" key="1">
    <source>
        <dbReference type="SAM" id="MobiDB-lite"/>
    </source>
</evidence>
<reference evidence="4" key="1">
    <citation type="submission" date="2017-01" db="EMBL/GenBank/DDBJ databases">
        <title>Comparative genomics of anhydrobiosis in the tardigrade Hypsibius dujardini.</title>
        <authorList>
            <person name="Yoshida Y."/>
            <person name="Koutsovoulos G."/>
            <person name="Laetsch D."/>
            <person name="Stevens L."/>
            <person name="Kumar S."/>
            <person name="Horikawa D."/>
            <person name="Ishino K."/>
            <person name="Komine S."/>
            <person name="Tomita M."/>
            <person name="Blaxter M."/>
            <person name="Arakawa K."/>
        </authorList>
    </citation>
    <scope>NUCLEOTIDE SEQUENCE [LARGE SCALE GENOMIC DNA]</scope>
    <source>
        <strain evidence="4">Z151</strain>
    </source>
</reference>
<protein>
    <recommendedName>
        <fullName evidence="2">WH2 domain-containing protein</fullName>
    </recommendedName>
</protein>
<dbReference type="InterPro" id="IPR003124">
    <property type="entry name" value="WH2_dom"/>
</dbReference>
<feature type="compositionally biased region" description="Pro residues" evidence="1">
    <location>
        <begin position="335"/>
        <end position="346"/>
    </location>
</feature>
<dbReference type="OrthoDB" id="6157464at2759"/>
<keyword evidence="4" id="KW-1185">Reference proteome</keyword>
<gene>
    <name evidence="3" type="ORF">BV898_00395</name>
</gene>
<feature type="compositionally biased region" description="Low complexity" evidence="1">
    <location>
        <begin position="88"/>
        <end position="108"/>
    </location>
</feature>
<organism evidence="3 4">
    <name type="scientific">Hypsibius exemplaris</name>
    <name type="common">Freshwater tardigrade</name>
    <dbReference type="NCBI Taxonomy" id="2072580"/>
    <lineage>
        <taxon>Eukaryota</taxon>
        <taxon>Metazoa</taxon>
        <taxon>Ecdysozoa</taxon>
        <taxon>Tardigrada</taxon>
        <taxon>Eutardigrada</taxon>
        <taxon>Parachela</taxon>
        <taxon>Hypsibioidea</taxon>
        <taxon>Hypsibiidae</taxon>
        <taxon>Hypsibius</taxon>
    </lineage>
</organism>
<sequence length="555" mass="56614">MPPPPPRPPPGPPPPPAPVASQPAAKLPPASQDRAAVLLDIQKGARLKKVDRSQIKDRSSPLVPGGASAGPAQPADASGGRSNSGVSQNGPNGPAGAAAQPGRVQPPAGLGGLFANGMPTLKRTGFRPAEMKDATSPDENRSPPSVNQHHPPPPPPVTNQQQHNQKPKPPPIPSFNPPNGSPSRTSTGNPAAPPPPKPPNFNPNQRRSSGGEFTESNPLSPAPPKPPPNPKPPALPGNGVAVMTSGSATMHIQRNVERPGIGSMTLQKPKHPPPPLPSGPPPTRNISQTMPRPIKHSRPSLPVSGHQAEASPPTPPPVPGRPPSFRKPGDERPRAGPPPPPPPAPPSGFAVPHASGGSRPASSGPPRNGGPPNGYPVPPPMNGGGNGGAFPARNNGGSSSTDGLMNNTQQNRPAPPSRPPVTGTNGGPGIPQSASVQSLPGSPVRPPKRNDSLPSVQNDGSVQLNPASVAALNQAMAARNGGVPAQMPKQAPVRPPTGSSPRSSKISLAQAFEEKFNFHRIGELPPPMAFSGEPKTYPSSKARSVNRPLAPAPPV</sequence>
<name>A0A1W0XD95_HYPEX</name>
<feature type="compositionally biased region" description="Polar residues" evidence="1">
    <location>
        <begin position="452"/>
        <end position="466"/>
    </location>
</feature>
<feature type="compositionally biased region" description="Pro residues" evidence="1">
    <location>
        <begin position="1"/>
        <end position="18"/>
    </location>
</feature>
<feature type="domain" description="WH2" evidence="2">
    <location>
        <begin position="33"/>
        <end position="50"/>
    </location>
</feature>
<evidence type="ECO:0000313" key="3">
    <source>
        <dbReference type="EMBL" id="OQV25454.1"/>
    </source>
</evidence>
<comment type="caution">
    <text evidence="3">The sequence shown here is derived from an EMBL/GenBank/DDBJ whole genome shotgun (WGS) entry which is preliminary data.</text>
</comment>
<dbReference type="GO" id="GO:0003779">
    <property type="term" value="F:actin binding"/>
    <property type="evidence" value="ECO:0007669"/>
    <property type="project" value="InterPro"/>
</dbReference>
<dbReference type="AlphaFoldDB" id="A0A1W0XD95"/>
<accession>A0A1W0XD95</accession>
<feature type="compositionally biased region" description="Pro residues" evidence="1">
    <location>
        <begin position="191"/>
        <end position="201"/>
    </location>
</feature>
<feature type="compositionally biased region" description="Basic and acidic residues" evidence="1">
    <location>
        <begin position="129"/>
        <end position="141"/>
    </location>
</feature>
<proteinExistence type="predicted"/>
<evidence type="ECO:0000259" key="2">
    <source>
        <dbReference type="PROSITE" id="PS51082"/>
    </source>
</evidence>
<feature type="region of interest" description="Disordered" evidence="1">
    <location>
        <begin position="523"/>
        <end position="555"/>
    </location>
</feature>
<feature type="compositionally biased region" description="Pro residues" evidence="1">
    <location>
        <begin position="312"/>
        <end position="322"/>
    </location>
</feature>
<evidence type="ECO:0000313" key="4">
    <source>
        <dbReference type="Proteomes" id="UP000192578"/>
    </source>
</evidence>
<feature type="region of interest" description="Disordered" evidence="1">
    <location>
        <begin position="1"/>
        <end position="504"/>
    </location>
</feature>
<feature type="compositionally biased region" description="Pro residues" evidence="1">
    <location>
        <begin position="220"/>
        <end position="235"/>
    </location>
</feature>
<feature type="compositionally biased region" description="Basic and acidic residues" evidence="1">
    <location>
        <begin position="48"/>
        <end position="59"/>
    </location>
</feature>
<dbReference type="EMBL" id="MTYJ01000002">
    <property type="protein sequence ID" value="OQV25454.1"/>
    <property type="molecule type" value="Genomic_DNA"/>
</dbReference>
<feature type="compositionally biased region" description="Pro residues" evidence="1">
    <location>
        <begin position="272"/>
        <end position="283"/>
    </location>
</feature>
<feature type="compositionally biased region" description="Low complexity" evidence="1">
    <location>
        <begin position="352"/>
        <end position="366"/>
    </location>
</feature>
<feature type="compositionally biased region" description="Polar residues" evidence="1">
    <location>
        <begin position="398"/>
        <end position="412"/>
    </location>
</feature>
<dbReference type="Proteomes" id="UP000192578">
    <property type="component" value="Unassembled WGS sequence"/>
</dbReference>
<feature type="compositionally biased region" description="Low complexity" evidence="1">
    <location>
        <begin position="64"/>
        <end position="80"/>
    </location>
</feature>
<feature type="compositionally biased region" description="Pro residues" evidence="1">
    <location>
        <begin position="167"/>
        <end position="180"/>
    </location>
</feature>
<dbReference type="PROSITE" id="PS51082">
    <property type="entry name" value="WH2"/>
    <property type="match status" value="1"/>
</dbReference>